<dbReference type="AlphaFoldDB" id="A0A4C1SZD0"/>
<protein>
    <submittedName>
        <fullName evidence="2">Uncharacterized protein</fullName>
    </submittedName>
</protein>
<organism evidence="2 3">
    <name type="scientific">Eumeta variegata</name>
    <name type="common">Bagworm moth</name>
    <name type="synonym">Eumeta japonica</name>
    <dbReference type="NCBI Taxonomy" id="151549"/>
    <lineage>
        <taxon>Eukaryota</taxon>
        <taxon>Metazoa</taxon>
        <taxon>Ecdysozoa</taxon>
        <taxon>Arthropoda</taxon>
        <taxon>Hexapoda</taxon>
        <taxon>Insecta</taxon>
        <taxon>Pterygota</taxon>
        <taxon>Neoptera</taxon>
        <taxon>Endopterygota</taxon>
        <taxon>Lepidoptera</taxon>
        <taxon>Glossata</taxon>
        <taxon>Ditrysia</taxon>
        <taxon>Tineoidea</taxon>
        <taxon>Psychidae</taxon>
        <taxon>Oiketicinae</taxon>
        <taxon>Eumeta</taxon>
    </lineage>
</organism>
<sequence>MRVYGCGSNISGREHFAARLFALNSSRGHTLVWHPARHIVGRKECGLTTPAACAGNTGPEVTACRRTERRDADGCILSKNLTPTSLILGSLSAFEAYLDGASGGERAGAYCARIFPRVTCQISQRDDDGAGRGKRKRPGGGCSEGVRGEP</sequence>
<dbReference type="EMBL" id="BGZK01004064">
    <property type="protein sequence ID" value="GBP06617.1"/>
    <property type="molecule type" value="Genomic_DNA"/>
</dbReference>
<accession>A0A4C1SZD0</accession>
<evidence type="ECO:0000313" key="3">
    <source>
        <dbReference type="Proteomes" id="UP000299102"/>
    </source>
</evidence>
<reference evidence="2 3" key="1">
    <citation type="journal article" date="2019" name="Commun. Biol.">
        <title>The bagworm genome reveals a unique fibroin gene that provides high tensile strength.</title>
        <authorList>
            <person name="Kono N."/>
            <person name="Nakamura H."/>
            <person name="Ohtoshi R."/>
            <person name="Tomita M."/>
            <person name="Numata K."/>
            <person name="Arakawa K."/>
        </authorList>
    </citation>
    <scope>NUCLEOTIDE SEQUENCE [LARGE SCALE GENOMIC DNA]</scope>
</reference>
<feature type="region of interest" description="Disordered" evidence="1">
    <location>
        <begin position="124"/>
        <end position="150"/>
    </location>
</feature>
<gene>
    <name evidence="2" type="ORF">EVAR_72568_1</name>
</gene>
<evidence type="ECO:0000313" key="2">
    <source>
        <dbReference type="EMBL" id="GBP06617.1"/>
    </source>
</evidence>
<name>A0A4C1SZD0_EUMVA</name>
<evidence type="ECO:0000256" key="1">
    <source>
        <dbReference type="SAM" id="MobiDB-lite"/>
    </source>
</evidence>
<comment type="caution">
    <text evidence="2">The sequence shown here is derived from an EMBL/GenBank/DDBJ whole genome shotgun (WGS) entry which is preliminary data.</text>
</comment>
<keyword evidence="3" id="KW-1185">Reference proteome</keyword>
<proteinExistence type="predicted"/>
<dbReference type="Proteomes" id="UP000299102">
    <property type="component" value="Unassembled WGS sequence"/>
</dbReference>